<dbReference type="InterPro" id="IPR031325">
    <property type="entry name" value="RHS_repeat"/>
</dbReference>
<dbReference type="Pfam" id="PF05593">
    <property type="entry name" value="RHS_repeat"/>
    <property type="match status" value="1"/>
</dbReference>
<evidence type="ECO:0000259" key="4">
    <source>
        <dbReference type="Pfam" id="PF25023"/>
    </source>
</evidence>
<feature type="domain" description="Teneurin-like YD-shell" evidence="4">
    <location>
        <begin position="706"/>
        <end position="855"/>
    </location>
</feature>
<evidence type="ECO:0000313" key="6">
    <source>
        <dbReference type="Proteomes" id="UP001593833"/>
    </source>
</evidence>
<protein>
    <submittedName>
        <fullName evidence="5">RHS repeat-associated core domain-containing protein</fullName>
    </submittedName>
</protein>
<name>A0ABV6YKN1_UNCEI</name>
<dbReference type="PANTHER" id="PTHR32305:SF15">
    <property type="entry name" value="PROTEIN RHSA-RELATED"/>
    <property type="match status" value="1"/>
</dbReference>
<sequence length="1356" mass="153296">MTTLMLYRLRPIIGRLLVLIILSILSSSGAFASHIPPAWHQTGDQIGETGTEDRPWWEELLEKAKNFFGTDGEPVILKSGEFAFTEEYLTIPGRGMDLRFSHSYSSGMNFNGPFGFGWTFSYYSRLRVQEDGDVMIIDGDGGRNEYTLADSVYVAEPGVFETLEREPDGSWVRTEAHGTKKLYGVNGCLTALEDRNGNTIQLSYEEPGADQVVHLYVIIGIPPFQQDPGEPIVVGYDYRLYQMTDTVGRTVAFDYNDDGRLTAIHDFADRTVNFEYDPTTNDLLSITSPSCAQYPEGVTKTFSYDTEHNLMTITDAKGQDYLTNYYDSEDRVYQQQYGEGTFFFEYGEDQTTVTDRKGYVTVYDLNDRGNVTRKGEFTEGLRPSDPPSYVTTYTYNEDMMRTSVTYPEGNGIVYSYDVANSDPRGRGNLLEHRRKTDMATPDDDSTDVVTRYDFEPLYNQIVSITDPMGNTTTCTYDYHLDSSHPDYALNGNLVGITFPEVDAGIPEIHYSYNDNGQVEEASDANGNVTRREYHPATGLVWRVIEDPDGIHAVTVYNYDKFGNDSTVTDPNLHTTPYVYNELGWLVETVDAAGHQTRLTHDRNGNVAMMERQANEDATLWQTRTYTYTVLDKIDTGTDPLQKTTVYDYDPNDNLTSVTNPLGHATTLEYDERDRLWRATDAAGYVTEYAYSPNAYPALITDARSNSRGYTYDGFDRLAMITYADSSSQVFQYDKNSNLSELVRADTTAILLSYDELNRLVAKTYPEAPAQDTRWHYDLGSRVLWIVTESCSLSFGYDPMDRRIAVSQAILPGTYNLTYEYDAVGNRTALTYPSGYSLSYEYNENNQLSAIRDTVSIATYDFDVLSRRNVATWGNDTGTEYVYDLGDRLRQIAHYQTQRRQGPSWGTVSTGRFEYRELPPGTFSYFLYDYDDTGHRTGVSGVGIAESFEYDQIHQLIGVTGTRTHTYVYDEVGNRVQADSTVYVTDNLNQYVMVDSIMFEYDACGNLTSDGRCSYSYDRENRLVSISGVVLAEYDYDGLGRRVSKTIDGETMYFVYDGISVVEERSADGGLLASYVFGGYIDEVLVMSRDDDEYWYSADGLGSTTGLLSGLGEVLENVSYAPYGLSDEDSEYGNPYQYSGRRLDDECGLYFYRARYYSPEHGRFLQRDPVDFADGWSAYVYVENSPVTYGDPLGLFKSCDMADGPEEFDYWDHFWEAFWGNINEELGSGDWRYKTLDVLAWGSVNMIDTWATPGVSNRDKILSAGSVVWNVAGGTGKIAKGVGNALTRYAKISYASKFASVVNKKRTIQYWLQGDLIRKSSRWRNSPEPLLKLYNALADNYGDLKTLSDLNEVRMQQ</sequence>
<dbReference type="PANTHER" id="PTHR32305">
    <property type="match status" value="1"/>
</dbReference>
<organism evidence="5 6">
    <name type="scientific">Eiseniibacteriota bacterium</name>
    <dbReference type="NCBI Taxonomy" id="2212470"/>
    <lineage>
        <taxon>Bacteria</taxon>
        <taxon>Candidatus Eiseniibacteriota</taxon>
    </lineage>
</organism>
<accession>A0ABV6YKN1</accession>
<comment type="caution">
    <text evidence="5">The sequence shown here is derived from an EMBL/GenBank/DDBJ whole genome shotgun (WGS) entry which is preliminary data.</text>
</comment>
<keyword evidence="6" id="KW-1185">Reference proteome</keyword>
<dbReference type="EMBL" id="JBHPKH010000031">
    <property type="protein sequence ID" value="MFC1572701.1"/>
    <property type="molecule type" value="Genomic_DNA"/>
</dbReference>
<dbReference type="Pfam" id="PF20148">
    <property type="entry name" value="DUF6531"/>
    <property type="match status" value="1"/>
</dbReference>
<reference evidence="5 6" key="1">
    <citation type="submission" date="2024-09" db="EMBL/GenBank/DDBJ databases">
        <authorList>
            <person name="D'Angelo T."/>
        </authorList>
    </citation>
    <scope>NUCLEOTIDE SEQUENCE [LARGE SCALE GENOMIC DNA]</scope>
    <source>
        <strain evidence="5">SAG AM-320-E07</strain>
    </source>
</reference>
<evidence type="ECO:0000256" key="1">
    <source>
        <dbReference type="ARBA" id="ARBA00022737"/>
    </source>
</evidence>
<dbReference type="Pfam" id="PF25023">
    <property type="entry name" value="TEN_YD-shell"/>
    <property type="match status" value="2"/>
</dbReference>
<dbReference type="InterPro" id="IPR006530">
    <property type="entry name" value="YD"/>
</dbReference>
<feature type="signal peptide" evidence="2">
    <location>
        <begin position="1"/>
        <end position="32"/>
    </location>
</feature>
<feature type="domain" description="Teneurin-like YD-shell" evidence="4">
    <location>
        <begin position="945"/>
        <end position="1167"/>
    </location>
</feature>
<dbReference type="Gene3D" id="2.180.10.10">
    <property type="entry name" value="RHS repeat-associated core"/>
    <property type="match status" value="3"/>
</dbReference>
<evidence type="ECO:0000256" key="2">
    <source>
        <dbReference type="SAM" id="SignalP"/>
    </source>
</evidence>
<dbReference type="InterPro" id="IPR045351">
    <property type="entry name" value="DUF6531"/>
</dbReference>
<evidence type="ECO:0000313" key="5">
    <source>
        <dbReference type="EMBL" id="MFC1572701.1"/>
    </source>
</evidence>
<dbReference type="InterPro" id="IPR022385">
    <property type="entry name" value="Rhs_assc_core"/>
</dbReference>
<feature type="domain" description="DUF6531" evidence="3">
    <location>
        <begin position="72"/>
        <end position="145"/>
    </location>
</feature>
<feature type="chain" id="PRO_5045376591" evidence="2">
    <location>
        <begin position="33"/>
        <end position="1356"/>
    </location>
</feature>
<dbReference type="InterPro" id="IPR056823">
    <property type="entry name" value="TEN-like_YD-shell"/>
</dbReference>
<proteinExistence type="predicted"/>
<evidence type="ECO:0000259" key="3">
    <source>
        <dbReference type="Pfam" id="PF20148"/>
    </source>
</evidence>
<dbReference type="PRINTS" id="PR00394">
    <property type="entry name" value="RHSPROTEIN"/>
</dbReference>
<dbReference type="InterPro" id="IPR050708">
    <property type="entry name" value="T6SS_VgrG/RHS"/>
</dbReference>
<gene>
    <name evidence="5" type="ORF">ACFL6M_03790</name>
</gene>
<dbReference type="NCBIfam" id="TIGR01643">
    <property type="entry name" value="YD_repeat_2x"/>
    <property type="match status" value="3"/>
</dbReference>
<dbReference type="Proteomes" id="UP001593833">
    <property type="component" value="Unassembled WGS sequence"/>
</dbReference>
<keyword evidence="1" id="KW-0677">Repeat</keyword>
<keyword evidence="2" id="KW-0732">Signal</keyword>
<dbReference type="NCBIfam" id="TIGR03696">
    <property type="entry name" value="Rhs_assc_core"/>
    <property type="match status" value="1"/>
</dbReference>